<accession>A0AA86RX58</accession>
<evidence type="ECO:0000313" key="2">
    <source>
        <dbReference type="Proteomes" id="UP001189624"/>
    </source>
</evidence>
<protein>
    <submittedName>
        <fullName evidence="1">Uncharacterized protein</fullName>
    </submittedName>
</protein>
<gene>
    <name evidence="1" type="ORF">AYBTSS11_LOCUS2887</name>
</gene>
<sequence>MPRKVIADSLTPTASTSSSPAFLVAFNYIVLENLVHSFHEEIQAVKARAFSDLQIAIEACCEEETTALYSKR</sequence>
<name>A0AA86RX58_9FABA</name>
<evidence type="ECO:0000313" key="1">
    <source>
        <dbReference type="EMBL" id="CAJ1890259.1"/>
    </source>
</evidence>
<dbReference type="EMBL" id="OY731398">
    <property type="protein sequence ID" value="CAJ1890259.1"/>
    <property type="molecule type" value="Genomic_DNA"/>
</dbReference>
<reference evidence="1" key="1">
    <citation type="submission" date="2023-10" db="EMBL/GenBank/DDBJ databases">
        <authorList>
            <person name="Domelevo Entfellner J.-B."/>
        </authorList>
    </citation>
    <scope>NUCLEOTIDE SEQUENCE</scope>
</reference>
<organism evidence="1 2">
    <name type="scientific">Sphenostylis stenocarpa</name>
    <dbReference type="NCBI Taxonomy" id="92480"/>
    <lineage>
        <taxon>Eukaryota</taxon>
        <taxon>Viridiplantae</taxon>
        <taxon>Streptophyta</taxon>
        <taxon>Embryophyta</taxon>
        <taxon>Tracheophyta</taxon>
        <taxon>Spermatophyta</taxon>
        <taxon>Magnoliopsida</taxon>
        <taxon>eudicotyledons</taxon>
        <taxon>Gunneridae</taxon>
        <taxon>Pentapetalae</taxon>
        <taxon>rosids</taxon>
        <taxon>fabids</taxon>
        <taxon>Fabales</taxon>
        <taxon>Fabaceae</taxon>
        <taxon>Papilionoideae</taxon>
        <taxon>50 kb inversion clade</taxon>
        <taxon>NPAAA clade</taxon>
        <taxon>indigoferoid/millettioid clade</taxon>
        <taxon>Phaseoleae</taxon>
        <taxon>Sphenostylis</taxon>
    </lineage>
</organism>
<keyword evidence="2" id="KW-1185">Reference proteome</keyword>
<dbReference type="Proteomes" id="UP001189624">
    <property type="component" value="Chromosome 1"/>
</dbReference>
<dbReference type="Gramene" id="rna-AYBTSS11_LOCUS2887">
    <property type="protein sequence ID" value="CAJ1890259.1"/>
    <property type="gene ID" value="gene-AYBTSS11_LOCUS2887"/>
</dbReference>
<proteinExistence type="predicted"/>
<dbReference type="AlphaFoldDB" id="A0AA86RX58"/>